<dbReference type="PANTHER" id="PTHR32100">
    <property type="entry name" value="OMEGA-6 FATTY ACID DESATURASE, CHLOROPLASTIC"/>
    <property type="match status" value="1"/>
</dbReference>
<feature type="transmembrane region" description="Helical" evidence="1">
    <location>
        <begin position="69"/>
        <end position="86"/>
    </location>
</feature>
<keyword evidence="1" id="KW-0812">Transmembrane</keyword>
<feature type="transmembrane region" description="Helical" evidence="1">
    <location>
        <begin position="41"/>
        <end position="62"/>
    </location>
</feature>
<dbReference type="STRING" id="1938817.SAMN06296008_11560"/>
<dbReference type="Pfam" id="PF00487">
    <property type="entry name" value="FA_desaturase"/>
    <property type="match status" value="1"/>
</dbReference>
<keyword evidence="4" id="KW-1185">Reference proteome</keyword>
<feature type="transmembrane region" description="Helical" evidence="1">
    <location>
        <begin position="225"/>
        <end position="249"/>
    </location>
</feature>
<keyword evidence="1" id="KW-1133">Transmembrane helix</keyword>
<protein>
    <submittedName>
        <fullName evidence="3">Omega-6 fatty acid desaturase (Delta-12 desaturase)</fullName>
    </submittedName>
</protein>
<dbReference type="OrthoDB" id="104711at2"/>
<dbReference type="InterPro" id="IPR012171">
    <property type="entry name" value="Fatty_acid_desaturase"/>
</dbReference>
<dbReference type="Proteomes" id="UP000192708">
    <property type="component" value="Unassembled WGS sequence"/>
</dbReference>
<dbReference type="AlphaFoldDB" id="A0A1W2BU60"/>
<dbReference type="GO" id="GO:0016491">
    <property type="term" value="F:oxidoreductase activity"/>
    <property type="evidence" value="ECO:0007669"/>
    <property type="project" value="InterPro"/>
</dbReference>
<evidence type="ECO:0000313" key="4">
    <source>
        <dbReference type="Proteomes" id="UP000192708"/>
    </source>
</evidence>
<keyword evidence="1" id="KW-0472">Membrane</keyword>
<evidence type="ECO:0000259" key="2">
    <source>
        <dbReference type="Pfam" id="PF00487"/>
    </source>
</evidence>
<evidence type="ECO:0000313" key="3">
    <source>
        <dbReference type="EMBL" id="SMC76132.1"/>
    </source>
</evidence>
<feature type="domain" description="Fatty acid desaturase" evidence="2">
    <location>
        <begin position="74"/>
        <end position="322"/>
    </location>
</feature>
<dbReference type="EMBL" id="FWXJ01000015">
    <property type="protein sequence ID" value="SMC76132.1"/>
    <property type="molecule type" value="Genomic_DNA"/>
</dbReference>
<organism evidence="3 4">
    <name type="scientific">Polynucleobacter kasalickyi</name>
    <dbReference type="NCBI Taxonomy" id="1938817"/>
    <lineage>
        <taxon>Bacteria</taxon>
        <taxon>Pseudomonadati</taxon>
        <taxon>Pseudomonadota</taxon>
        <taxon>Betaproteobacteria</taxon>
        <taxon>Burkholderiales</taxon>
        <taxon>Burkholderiaceae</taxon>
        <taxon>Polynucleobacter</taxon>
    </lineage>
</organism>
<dbReference type="GO" id="GO:0006629">
    <property type="term" value="P:lipid metabolic process"/>
    <property type="evidence" value="ECO:0007669"/>
    <property type="project" value="InterPro"/>
</dbReference>
<evidence type="ECO:0000256" key="1">
    <source>
        <dbReference type="SAM" id="Phobius"/>
    </source>
</evidence>
<sequence length="369" mass="42787">MSTSTTNQAFESPIPEGLPIPNRKVIRSWIEPFANKQTVKAITLLVVDIIIWLALIAGTVLIENLFIKIVLGNVAGFWIGRLFILGHDACHQSYTPHRELNKVLGRIAFFPSLTPFSLWEVGHNVVHHGQTNLKGFDFVWAPASVEEFNKMPVWRQNLERLYRSGWGPVFYYLIEIWWNKMYFPTKKNMPSTRKIFFKDSCLVSVFGAVWIGVLCYAAYATNQSFFTTLICGFVIPYLFWNGMIGWVVYVHHTHTSVSWYDNKSEWMKAQPFVSTTVHLTFKRNFGATMHHIMEHTAHHVDMGVPLYHLQEAQAKLETLLPGRIIVQPFTWKWYFETAKLCKLYDFKNKYWLDFNGNKTAESIQVIPSP</sequence>
<reference evidence="3 4" key="1">
    <citation type="submission" date="2017-04" db="EMBL/GenBank/DDBJ databases">
        <authorList>
            <person name="Afonso C.L."/>
            <person name="Miller P.J."/>
            <person name="Scott M.A."/>
            <person name="Spackman E."/>
            <person name="Goraichik I."/>
            <person name="Dimitrov K.M."/>
            <person name="Suarez D.L."/>
            <person name="Swayne D.E."/>
        </authorList>
    </citation>
    <scope>NUCLEOTIDE SEQUENCE [LARGE SCALE GENOMIC DNA]</scope>
    <source>
        <strain evidence="3 4">VK13</strain>
    </source>
</reference>
<feature type="transmembrane region" description="Helical" evidence="1">
    <location>
        <begin position="200"/>
        <end position="219"/>
    </location>
</feature>
<dbReference type="InterPro" id="IPR005804">
    <property type="entry name" value="FA_desaturase_dom"/>
</dbReference>
<dbReference type="RefSeq" id="WP_084285409.1">
    <property type="nucleotide sequence ID" value="NZ_FWXJ01000015.1"/>
</dbReference>
<gene>
    <name evidence="3" type="ORF">SAMN06296008_11560</name>
</gene>
<accession>A0A1W2BU60</accession>
<name>A0A1W2BU60_9BURK</name>
<proteinExistence type="predicted"/>